<evidence type="ECO:0000256" key="8">
    <source>
        <dbReference type="ARBA" id="ARBA00030537"/>
    </source>
</evidence>
<comment type="catalytic activity">
    <reaction evidence="12">
        <text>(R)-S-lactoylglutathione = methylglyoxal + glutathione</text>
        <dbReference type="Rhea" id="RHEA:19069"/>
        <dbReference type="ChEBI" id="CHEBI:17158"/>
        <dbReference type="ChEBI" id="CHEBI:57474"/>
        <dbReference type="ChEBI" id="CHEBI:57925"/>
        <dbReference type="EC" id="4.4.1.5"/>
    </reaction>
</comment>
<dbReference type="NCBIfam" id="TIGR00068">
    <property type="entry name" value="glyox_I"/>
    <property type="match status" value="1"/>
</dbReference>
<evidence type="ECO:0000256" key="6">
    <source>
        <dbReference type="ARBA" id="ARBA00023239"/>
    </source>
</evidence>
<name>A0A1S7LEI9_MAGMO</name>
<dbReference type="GO" id="GO:0004462">
    <property type="term" value="F:lactoylglutathione lyase activity"/>
    <property type="evidence" value="ECO:0007669"/>
    <property type="project" value="UniProtKB-EC"/>
</dbReference>
<reference evidence="16" key="1">
    <citation type="submission" date="2015-04" db="EMBL/GenBank/DDBJ databases">
        <authorList>
            <person name="Syromyatnikov M.Y."/>
            <person name="Popov V.N."/>
        </authorList>
    </citation>
    <scope>NUCLEOTIDE SEQUENCE</scope>
    <source>
        <strain evidence="16">MO-1</strain>
    </source>
</reference>
<dbReference type="SUPFAM" id="SSF54593">
    <property type="entry name" value="Glyoxalase/Bleomycin resistance protein/Dihydroxybiphenyl dioxygenase"/>
    <property type="match status" value="1"/>
</dbReference>
<gene>
    <name evidence="16" type="primary">gloA</name>
    <name evidence="16" type="ORF">MAGMO_0246</name>
</gene>
<dbReference type="InterPro" id="IPR029068">
    <property type="entry name" value="Glyas_Bleomycin-R_OHBP_Dase"/>
</dbReference>
<keyword evidence="6 16" id="KW-0456">Lyase</keyword>
<dbReference type="InterPro" id="IPR004360">
    <property type="entry name" value="Glyas_Fos-R_dOase_dom"/>
</dbReference>
<evidence type="ECO:0000256" key="7">
    <source>
        <dbReference type="ARBA" id="ARBA00030291"/>
    </source>
</evidence>
<dbReference type="GO" id="GO:0005737">
    <property type="term" value="C:cytoplasm"/>
    <property type="evidence" value="ECO:0007669"/>
    <property type="project" value="TreeGrafter"/>
</dbReference>
<feature type="binding site" evidence="14">
    <location>
        <position position="57"/>
    </location>
    <ligand>
        <name>Zn(2+)</name>
        <dbReference type="ChEBI" id="CHEBI:29105"/>
        <note>ligand shared between dimeric partners</note>
    </ligand>
</feature>
<comment type="similarity">
    <text evidence="3">Belongs to the glyoxalase I family.</text>
</comment>
<dbReference type="PROSITE" id="PS51819">
    <property type="entry name" value="VOC"/>
    <property type="match status" value="1"/>
</dbReference>
<dbReference type="PROSITE" id="PS00934">
    <property type="entry name" value="GLYOXALASE_I_1"/>
    <property type="match status" value="1"/>
</dbReference>
<dbReference type="Gene3D" id="3.10.180.10">
    <property type="entry name" value="2,3-Dihydroxybiphenyl 1,2-Dioxygenase, domain 1"/>
    <property type="match status" value="1"/>
</dbReference>
<dbReference type="EC" id="4.4.1.5" evidence="4"/>
<dbReference type="InterPro" id="IPR018146">
    <property type="entry name" value="Glyoxalase_1_CS"/>
</dbReference>
<dbReference type="GO" id="GO:0046872">
    <property type="term" value="F:metal ion binding"/>
    <property type="evidence" value="ECO:0007669"/>
    <property type="project" value="UniProtKB-KW"/>
</dbReference>
<comment type="cofactor">
    <cofactor evidence="14">
        <name>Zn(2+)</name>
        <dbReference type="ChEBI" id="CHEBI:29105"/>
    </cofactor>
    <text evidence="14">Binds 1 zinc ion per subunit. In the homodimer, two zinc ions are bound between subunits.</text>
</comment>
<evidence type="ECO:0000256" key="3">
    <source>
        <dbReference type="ARBA" id="ARBA00010363"/>
    </source>
</evidence>
<dbReference type="AlphaFoldDB" id="A0A1S7LEI9"/>
<evidence type="ECO:0000259" key="15">
    <source>
        <dbReference type="PROSITE" id="PS51819"/>
    </source>
</evidence>
<dbReference type="InterPro" id="IPR037523">
    <property type="entry name" value="VOC_core"/>
</dbReference>
<evidence type="ECO:0000256" key="11">
    <source>
        <dbReference type="ARBA" id="ARBA00033298"/>
    </source>
</evidence>
<keyword evidence="14" id="KW-0862">Zinc</keyword>
<feature type="active site" description="Proton donor/acceptor" evidence="13">
    <location>
        <position position="124"/>
    </location>
</feature>
<evidence type="ECO:0000256" key="10">
    <source>
        <dbReference type="ARBA" id="ARBA00032460"/>
    </source>
</evidence>
<evidence type="ECO:0000256" key="14">
    <source>
        <dbReference type="PIRSR" id="PIRSR604361-3"/>
    </source>
</evidence>
<evidence type="ECO:0000256" key="5">
    <source>
        <dbReference type="ARBA" id="ARBA00022723"/>
    </source>
</evidence>
<accession>A0A1S7LEI9</accession>
<evidence type="ECO:0000256" key="9">
    <source>
        <dbReference type="ARBA" id="ARBA00030892"/>
    </source>
</evidence>
<organism evidence="16">
    <name type="scientific">Magnetococcus massalia (strain MO-1)</name>
    <dbReference type="NCBI Taxonomy" id="451514"/>
    <lineage>
        <taxon>Bacteria</taxon>
        <taxon>Pseudomonadati</taxon>
        <taxon>Pseudomonadota</taxon>
        <taxon>Magnetococcia</taxon>
        <taxon>Magnetococcales</taxon>
        <taxon>Magnetococcaceae</taxon>
        <taxon>Magnetococcus</taxon>
    </lineage>
</organism>
<dbReference type="PANTHER" id="PTHR46036:SF5">
    <property type="entry name" value="LACTOYLGLUTATHIONE LYASE"/>
    <property type="match status" value="1"/>
</dbReference>
<evidence type="ECO:0000256" key="2">
    <source>
        <dbReference type="ARBA" id="ARBA00005008"/>
    </source>
</evidence>
<evidence type="ECO:0000256" key="4">
    <source>
        <dbReference type="ARBA" id="ARBA00012081"/>
    </source>
</evidence>
<sequence>MQTTMLHTMIRVFDLDLSIGFYRDILGMAVIRQQDYPSGRFTLCYLGYAGEQGYQIELTHNWDQAEPYEVGSGYGHMAIGAADIYALCDLLRARGGQIVREPGPMKHGKTHIAFVRDPDGYAIELIQRA</sequence>
<protein>
    <recommendedName>
        <fullName evidence="4">lactoylglutathione lyase</fullName>
        <ecNumber evidence="4">4.4.1.5</ecNumber>
    </recommendedName>
    <alternativeName>
        <fullName evidence="9">Aldoketomutase</fullName>
    </alternativeName>
    <alternativeName>
        <fullName evidence="8">Glyoxalase I</fullName>
    </alternativeName>
    <alternativeName>
        <fullName evidence="7">Ketone-aldehyde mutase</fullName>
    </alternativeName>
    <alternativeName>
        <fullName evidence="10">Methylglyoxalase</fullName>
    </alternativeName>
    <alternativeName>
        <fullName evidence="11">S-D-lactoylglutathione methylglyoxal lyase</fullName>
    </alternativeName>
</protein>
<keyword evidence="5 14" id="KW-0479">Metal-binding</keyword>
<dbReference type="EMBL" id="LO017727">
    <property type="protein sequence ID" value="CRH04459.1"/>
    <property type="molecule type" value="Genomic_DNA"/>
</dbReference>
<comment type="cofactor">
    <cofactor evidence="1">
        <name>Ni(2+)</name>
        <dbReference type="ChEBI" id="CHEBI:49786"/>
    </cofactor>
</comment>
<feature type="binding site" evidence="14">
    <location>
        <position position="124"/>
    </location>
    <ligand>
        <name>Zn(2+)</name>
        <dbReference type="ChEBI" id="CHEBI:29105"/>
        <note>ligand shared between dimeric partners</note>
    </ligand>
</feature>
<evidence type="ECO:0000256" key="13">
    <source>
        <dbReference type="PIRSR" id="PIRSR604361-1"/>
    </source>
</evidence>
<dbReference type="PANTHER" id="PTHR46036">
    <property type="entry name" value="LACTOYLGLUTATHIONE LYASE"/>
    <property type="match status" value="1"/>
</dbReference>
<feature type="binding site" evidence="14">
    <location>
        <position position="76"/>
    </location>
    <ligand>
        <name>Zn(2+)</name>
        <dbReference type="ChEBI" id="CHEBI:29105"/>
        <note>ligand shared between dimeric partners</note>
    </ligand>
</feature>
<comment type="pathway">
    <text evidence="2">Secondary metabolite metabolism; methylglyoxal degradation; (R)-lactate from methylglyoxal: step 1/2.</text>
</comment>
<evidence type="ECO:0000313" key="16">
    <source>
        <dbReference type="EMBL" id="CRH04459.1"/>
    </source>
</evidence>
<dbReference type="GO" id="GO:0019243">
    <property type="term" value="P:methylglyoxal catabolic process to D-lactate via S-lactoyl-glutathione"/>
    <property type="evidence" value="ECO:0007669"/>
    <property type="project" value="TreeGrafter"/>
</dbReference>
<evidence type="ECO:0000256" key="12">
    <source>
        <dbReference type="ARBA" id="ARBA00048273"/>
    </source>
</evidence>
<dbReference type="UniPathway" id="UPA00619">
    <property type="reaction ID" value="UER00675"/>
</dbReference>
<feature type="domain" description="VOC" evidence="15">
    <location>
        <begin position="4"/>
        <end position="128"/>
    </location>
</feature>
<dbReference type="InterPro" id="IPR004361">
    <property type="entry name" value="Glyoxalase_1"/>
</dbReference>
<evidence type="ECO:0000256" key="1">
    <source>
        <dbReference type="ARBA" id="ARBA00001967"/>
    </source>
</evidence>
<proteinExistence type="inferred from homology"/>
<dbReference type="Pfam" id="PF00903">
    <property type="entry name" value="Glyoxalase"/>
    <property type="match status" value="1"/>
</dbReference>